<sequence>MSSIQARLTAIEKKDAVKVHNTFDNAATMIREDQGGTGSAIDLRDKEFQIAVAKKKLENEVKAVDRGLAIESNPEVLASARKTLEKVRTFSPILQEESLVDENINRKGERGTGPTTPNSLVDWEAHYRVVNERQGLVDPEVQEQLVKDKSLGP</sequence>
<dbReference type="WBParaSite" id="jg15540">
    <property type="protein sequence ID" value="jg15540"/>
    <property type="gene ID" value="jg15540"/>
</dbReference>
<keyword evidence="1" id="KW-1185">Reference proteome</keyword>
<reference evidence="2" key="1">
    <citation type="submission" date="2022-11" db="UniProtKB">
        <authorList>
            <consortium name="WormBaseParasite"/>
        </authorList>
    </citation>
    <scope>IDENTIFICATION</scope>
</reference>
<dbReference type="AlphaFoldDB" id="A0A915D3S3"/>
<evidence type="ECO:0000313" key="1">
    <source>
        <dbReference type="Proteomes" id="UP000887574"/>
    </source>
</evidence>
<proteinExistence type="predicted"/>
<organism evidence="1 2">
    <name type="scientific">Ditylenchus dipsaci</name>
    <dbReference type="NCBI Taxonomy" id="166011"/>
    <lineage>
        <taxon>Eukaryota</taxon>
        <taxon>Metazoa</taxon>
        <taxon>Ecdysozoa</taxon>
        <taxon>Nematoda</taxon>
        <taxon>Chromadorea</taxon>
        <taxon>Rhabditida</taxon>
        <taxon>Tylenchina</taxon>
        <taxon>Tylenchomorpha</taxon>
        <taxon>Sphaerularioidea</taxon>
        <taxon>Anguinidae</taxon>
        <taxon>Anguininae</taxon>
        <taxon>Ditylenchus</taxon>
    </lineage>
</organism>
<evidence type="ECO:0000313" key="2">
    <source>
        <dbReference type="WBParaSite" id="jg15540"/>
    </source>
</evidence>
<protein>
    <submittedName>
        <fullName evidence="2">Uncharacterized protein</fullName>
    </submittedName>
</protein>
<name>A0A915D3S3_9BILA</name>
<dbReference type="Proteomes" id="UP000887574">
    <property type="component" value="Unplaced"/>
</dbReference>
<accession>A0A915D3S3</accession>